<dbReference type="InterPro" id="IPR016755">
    <property type="entry name" value="UCP019302"/>
</dbReference>
<proteinExistence type="predicted"/>
<comment type="caution">
    <text evidence="1">The sequence shown here is derived from an EMBL/GenBank/DDBJ whole genome shotgun (WGS) entry which is preliminary data.</text>
</comment>
<sequence length="106" mass="11378">MAQFAENLKKLPGVSHIAAINLLDTAGDVQAVIENKAGSQGSVAVYNHLAQTYGAITPEAARKGLEMFAEHTEDARANPGKHGNIDRLLMLVEEGKTLRTKHVFAV</sequence>
<name>A0A369XLM9_9PROT</name>
<dbReference type="Pfam" id="PF10084">
    <property type="entry name" value="DUF2322"/>
    <property type="match status" value="1"/>
</dbReference>
<organism evidence="1 2">
    <name type="scientific">Candidatus Accumulibacter meliphilus</name>
    <dbReference type="NCBI Taxonomy" id="2211374"/>
    <lineage>
        <taxon>Bacteria</taxon>
        <taxon>Pseudomonadati</taxon>
        <taxon>Pseudomonadota</taxon>
        <taxon>Betaproteobacteria</taxon>
        <taxon>Candidatus Accumulibacter</taxon>
    </lineage>
</organism>
<protein>
    <submittedName>
        <fullName evidence="1">DUF2322 family protein</fullName>
    </submittedName>
</protein>
<evidence type="ECO:0000313" key="1">
    <source>
        <dbReference type="EMBL" id="RDE51013.1"/>
    </source>
</evidence>
<reference evidence="1 2" key="1">
    <citation type="submission" date="2018-05" db="EMBL/GenBank/DDBJ databases">
        <title>Integrated omic analyses show evidence that a Ca. Accumulibacter phosphatis strain performs denitrification under micro-aerobic conditions.</title>
        <authorList>
            <person name="Camejo P.Y."/>
            <person name="Katherine M.D."/>
            <person name="Daniel N.R."/>
        </authorList>
    </citation>
    <scope>NUCLEOTIDE SEQUENCE [LARGE SCALE GENOMIC DNA]</scope>
    <source>
        <strain evidence="1">UW-LDO-IC</strain>
    </source>
</reference>
<gene>
    <name evidence="1" type="ORF">DVS81_08500</name>
</gene>
<evidence type="ECO:0000313" key="2">
    <source>
        <dbReference type="Proteomes" id="UP000253831"/>
    </source>
</evidence>
<accession>A0A369XLM9</accession>
<dbReference type="EMBL" id="QPGA01000012">
    <property type="protein sequence ID" value="RDE51013.1"/>
    <property type="molecule type" value="Genomic_DNA"/>
</dbReference>
<dbReference type="PIRSF" id="PIRSF019302">
    <property type="entry name" value="UCP019302"/>
    <property type="match status" value="1"/>
</dbReference>
<dbReference type="AlphaFoldDB" id="A0A369XLM9"/>
<dbReference type="Proteomes" id="UP000253831">
    <property type="component" value="Unassembled WGS sequence"/>
</dbReference>